<dbReference type="AlphaFoldDB" id="A0A495VZD6"/>
<dbReference type="Gene3D" id="1.10.510.10">
    <property type="entry name" value="Transferase(Phosphotransferase) domain 1"/>
    <property type="match status" value="1"/>
</dbReference>
<keyword evidence="4" id="KW-1185">Reference proteome</keyword>
<evidence type="ECO:0000313" key="3">
    <source>
        <dbReference type="EMBL" id="RKT54569.1"/>
    </source>
</evidence>
<dbReference type="EMBL" id="RBXO01000001">
    <property type="protein sequence ID" value="RKT54569.1"/>
    <property type="molecule type" value="Genomic_DNA"/>
</dbReference>
<dbReference type="PANTHER" id="PTHR10566:SF113">
    <property type="entry name" value="PROTEIN ACTIVITY OF BC1 COMPLEX KINASE 7, CHLOROPLASTIC"/>
    <property type="match status" value="1"/>
</dbReference>
<gene>
    <name evidence="3" type="ORF">C8E97_3213</name>
</gene>
<dbReference type="InterPro" id="IPR050154">
    <property type="entry name" value="UbiB_kinase"/>
</dbReference>
<protein>
    <submittedName>
        <fullName evidence="3">Ubiquinone biosynthesis protein</fullName>
    </submittedName>
</protein>
<feature type="domain" description="Protein kinase" evidence="2">
    <location>
        <begin position="109"/>
        <end position="426"/>
    </location>
</feature>
<dbReference type="CDD" id="cd05121">
    <property type="entry name" value="ABC1_ADCK3-like"/>
    <property type="match status" value="1"/>
</dbReference>
<organism evidence="3 4">
    <name type="scientific">Saccharothrix australiensis</name>
    <dbReference type="NCBI Taxonomy" id="2072"/>
    <lineage>
        <taxon>Bacteria</taxon>
        <taxon>Bacillati</taxon>
        <taxon>Actinomycetota</taxon>
        <taxon>Actinomycetes</taxon>
        <taxon>Pseudonocardiales</taxon>
        <taxon>Pseudonocardiaceae</taxon>
        <taxon>Saccharothrix</taxon>
    </lineage>
</organism>
<sequence>MWMAGGKVSRGAVVLRFARVLLVLGRRSSSLAWSAATGRLRGHRAGPVLESWLAGTVVELGAAFVKAAQLLSTRADLLPPGVCRALARLYDQVRPEPAPSFAALRGSAGSPATLVGSGSIACVYRVRVADGRDVAVKVRRPDVERSLPLDLAVLERVAGVLARLPVLRGAPVVEIARQLSAGIRAQLDLTREAELLDGFRRSMADVPGVTVPAVHRDLSTEDMVVMDFVGGLVRFRPDELSAAGRRRAVVTALRAVYRMLFIDGVVHCDLHPGNLYFREDGSIVVLDAGFTVRLSDSAREKFAAFFYCMGRGDGPACADIVASTATTVPGADPDGFRAELVALVEESAGRRAEEFDLISFATTLFDIQRRHGFYADPQFVFPILSLLVLEGAVRAFHPEVDFQREAKPLLVTALFERAMARGGASR</sequence>
<dbReference type="SUPFAM" id="SSF56112">
    <property type="entry name" value="Protein kinase-like (PK-like)"/>
    <property type="match status" value="1"/>
</dbReference>
<dbReference type="Pfam" id="PF03109">
    <property type="entry name" value="ABC1"/>
    <property type="match status" value="1"/>
</dbReference>
<comment type="caution">
    <text evidence="3">The sequence shown here is derived from an EMBL/GenBank/DDBJ whole genome shotgun (WGS) entry which is preliminary data.</text>
</comment>
<dbReference type="PANTHER" id="PTHR10566">
    <property type="entry name" value="CHAPERONE-ACTIVITY OF BC1 COMPLEX CABC1 -RELATED"/>
    <property type="match status" value="1"/>
</dbReference>
<dbReference type="Proteomes" id="UP000282084">
    <property type="component" value="Unassembled WGS sequence"/>
</dbReference>
<dbReference type="InterPro" id="IPR011009">
    <property type="entry name" value="Kinase-like_dom_sf"/>
</dbReference>
<name>A0A495VZD6_9PSEU</name>
<evidence type="ECO:0000256" key="1">
    <source>
        <dbReference type="ARBA" id="ARBA00009670"/>
    </source>
</evidence>
<evidence type="ECO:0000313" key="4">
    <source>
        <dbReference type="Proteomes" id="UP000282084"/>
    </source>
</evidence>
<dbReference type="PROSITE" id="PS50011">
    <property type="entry name" value="PROTEIN_KINASE_DOM"/>
    <property type="match status" value="1"/>
</dbReference>
<reference evidence="3 4" key="1">
    <citation type="submission" date="2018-10" db="EMBL/GenBank/DDBJ databases">
        <title>Sequencing the genomes of 1000 actinobacteria strains.</title>
        <authorList>
            <person name="Klenk H.-P."/>
        </authorList>
    </citation>
    <scope>NUCLEOTIDE SEQUENCE [LARGE SCALE GENOMIC DNA]</scope>
    <source>
        <strain evidence="3 4">DSM 43800</strain>
    </source>
</reference>
<dbReference type="GO" id="GO:0004672">
    <property type="term" value="F:protein kinase activity"/>
    <property type="evidence" value="ECO:0007669"/>
    <property type="project" value="InterPro"/>
</dbReference>
<dbReference type="InterPro" id="IPR000719">
    <property type="entry name" value="Prot_kinase_dom"/>
</dbReference>
<evidence type="ECO:0000259" key="2">
    <source>
        <dbReference type="PROSITE" id="PS50011"/>
    </source>
</evidence>
<dbReference type="GO" id="GO:0005524">
    <property type="term" value="F:ATP binding"/>
    <property type="evidence" value="ECO:0007669"/>
    <property type="project" value="InterPro"/>
</dbReference>
<accession>A0A495VZD6</accession>
<proteinExistence type="inferred from homology"/>
<comment type="similarity">
    <text evidence="1">Belongs to the protein kinase superfamily. ADCK protein kinase family.</text>
</comment>
<keyword evidence="3" id="KW-0830">Ubiquinone</keyword>
<dbReference type="InterPro" id="IPR004147">
    <property type="entry name" value="ABC1_dom"/>
</dbReference>